<feature type="domain" description="Luciferase-like" evidence="1">
    <location>
        <begin position="21"/>
        <end position="111"/>
    </location>
</feature>
<gene>
    <name evidence="2" type="ORF">ETSY2_06545</name>
</gene>
<accession>W4MF10</accession>
<evidence type="ECO:0000313" key="3">
    <source>
        <dbReference type="Proteomes" id="UP000019140"/>
    </source>
</evidence>
<reference evidence="2 3" key="1">
    <citation type="journal article" date="2014" name="Nature">
        <title>An environmental bacterial taxon with a large and distinct metabolic repertoire.</title>
        <authorList>
            <person name="Wilson M.C."/>
            <person name="Mori T."/>
            <person name="Ruckert C."/>
            <person name="Uria A.R."/>
            <person name="Helf M.J."/>
            <person name="Takada K."/>
            <person name="Gernert C."/>
            <person name="Steffens U.A."/>
            <person name="Heycke N."/>
            <person name="Schmitt S."/>
            <person name="Rinke C."/>
            <person name="Helfrich E.J."/>
            <person name="Brachmann A.O."/>
            <person name="Gurgui C."/>
            <person name="Wakimoto T."/>
            <person name="Kracht M."/>
            <person name="Crusemann M."/>
            <person name="Hentschel U."/>
            <person name="Abe I."/>
            <person name="Matsunaga S."/>
            <person name="Kalinowski J."/>
            <person name="Takeyama H."/>
            <person name="Piel J."/>
        </authorList>
    </citation>
    <scope>NUCLEOTIDE SEQUENCE [LARGE SCALE GENOMIC DNA]</scope>
    <source>
        <strain evidence="3">TSY2</strain>
    </source>
</reference>
<dbReference type="EMBL" id="AZHX01000266">
    <property type="protein sequence ID" value="ETX08237.1"/>
    <property type="molecule type" value="Genomic_DNA"/>
</dbReference>
<keyword evidence="3" id="KW-1185">Reference proteome</keyword>
<name>W4MF10_9BACT</name>
<dbReference type="InterPro" id="IPR036661">
    <property type="entry name" value="Luciferase-like_sf"/>
</dbReference>
<dbReference type="Proteomes" id="UP000019140">
    <property type="component" value="Unassembled WGS sequence"/>
</dbReference>
<organism evidence="2 3">
    <name type="scientific">Candidatus Entotheonella gemina</name>
    <dbReference type="NCBI Taxonomy" id="1429439"/>
    <lineage>
        <taxon>Bacteria</taxon>
        <taxon>Pseudomonadati</taxon>
        <taxon>Nitrospinota/Tectimicrobiota group</taxon>
        <taxon>Candidatus Tectimicrobiota</taxon>
        <taxon>Candidatus Entotheonellia</taxon>
        <taxon>Candidatus Entotheonellales</taxon>
        <taxon>Candidatus Entotheonellaceae</taxon>
        <taxon>Candidatus Entotheonella</taxon>
    </lineage>
</organism>
<proteinExistence type="predicted"/>
<evidence type="ECO:0000259" key="1">
    <source>
        <dbReference type="Pfam" id="PF00296"/>
    </source>
</evidence>
<sequence>MLEPGEPLTSERVIGECGAAIMANVHYLVDWVRETGREPSDYVRPIWKDYMAFHQSRDAARRQQQLHESHYSYLDPEEARFITPEMIKAFCIAGQPEQIVEQLQELERQGLNAINFSIPIEKQYRVTEDFARRVMARM</sequence>
<dbReference type="InterPro" id="IPR011251">
    <property type="entry name" value="Luciferase-like_dom"/>
</dbReference>
<protein>
    <recommendedName>
        <fullName evidence="1">Luciferase-like domain-containing protein</fullName>
    </recommendedName>
</protein>
<dbReference type="AlphaFoldDB" id="W4MF10"/>
<dbReference type="Pfam" id="PF00296">
    <property type="entry name" value="Bac_luciferase"/>
    <property type="match status" value="1"/>
</dbReference>
<comment type="caution">
    <text evidence="2">The sequence shown here is derived from an EMBL/GenBank/DDBJ whole genome shotgun (WGS) entry which is preliminary data.</text>
</comment>
<dbReference type="GO" id="GO:0016705">
    <property type="term" value="F:oxidoreductase activity, acting on paired donors, with incorporation or reduction of molecular oxygen"/>
    <property type="evidence" value="ECO:0007669"/>
    <property type="project" value="InterPro"/>
</dbReference>
<dbReference type="Gene3D" id="3.20.20.30">
    <property type="entry name" value="Luciferase-like domain"/>
    <property type="match status" value="1"/>
</dbReference>
<evidence type="ECO:0000313" key="2">
    <source>
        <dbReference type="EMBL" id="ETX08237.1"/>
    </source>
</evidence>
<dbReference type="HOGENOM" id="CLU_1851472_0_0_7"/>
<dbReference type="SUPFAM" id="SSF51679">
    <property type="entry name" value="Bacterial luciferase-like"/>
    <property type="match status" value="1"/>
</dbReference>